<dbReference type="InterPro" id="IPR049726">
    <property type="entry name" value="TtfA-like_core"/>
</dbReference>
<dbReference type="Proteomes" id="UP001225598">
    <property type="component" value="Chromosome"/>
</dbReference>
<feature type="compositionally biased region" description="Acidic residues" evidence="1">
    <location>
        <begin position="63"/>
        <end position="117"/>
    </location>
</feature>
<sequence length="407" mass="43976">MAYVAIILAVLALIGAGVLWYLGSKAEAPANAGLTTTPAPETEQPPVEEPALDDTPELMLELPPEETVEEPEELVVEEPFEPVDDSPEPAPELEAEPEPEPEPELVAEPEAQSEAEAEPAPLIAPAPRPHRKSGLQLPGSTRREKRAWAEENGYEFVRTDEYLVDEWSRGAAATGAAARDIVSGSIYGHEMLLMDLGGTNVMAMRTGTVSDVVVDMRRTGFSAVSSDDLLEVFTIAGFTVFATEVGPADRMIDERVVTALQNLPKVVSAVWFESDWVLAQTERGSVPADWDDMLAPLGLLADAARVLPPQTWQTLEFTEPTREMGEPISLPAPEVEIEEEATGVQVVRPEEPLEMPTRITGALRGVMDHHQIGGDEVDAIADGADEPAPNDGTRVTREKKPPSIFGD</sequence>
<keyword evidence="3" id="KW-1185">Reference proteome</keyword>
<name>A0ABY8VCQ8_9CORY</name>
<evidence type="ECO:0000256" key="1">
    <source>
        <dbReference type="SAM" id="MobiDB-lite"/>
    </source>
</evidence>
<accession>A0ABY8VCQ8</accession>
<dbReference type="CDD" id="cd21904">
    <property type="entry name" value="TtfA-like"/>
    <property type="match status" value="1"/>
</dbReference>
<feature type="compositionally biased region" description="Low complexity" evidence="1">
    <location>
        <begin position="35"/>
        <end position="45"/>
    </location>
</feature>
<evidence type="ECO:0008006" key="4">
    <source>
        <dbReference type="Google" id="ProtNLM"/>
    </source>
</evidence>
<reference evidence="2 3" key="1">
    <citation type="submission" date="2023-05" db="EMBL/GenBank/DDBJ databases">
        <title>Corynebacterium suedekumii sp. nov. and Corynebacterium breve sp. nov. isolated from raw cow's milk.</title>
        <authorList>
            <person name="Baer M.K."/>
            <person name="Mehl L."/>
            <person name="Hellmuth R."/>
            <person name="Marke G."/>
            <person name="Lipski A."/>
        </authorList>
    </citation>
    <scope>NUCLEOTIDE SEQUENCE [LARGE SCALE GENOMIC DNA]</scope>
    <source>
        <strain evidence="2 3">R4</strain>
    </source>
</reference>
<feature type="region of interest" description="Disordered" evidence="1">
    <location>
        <begin position="32"/>
        <end position="147"/>
    </location>
</feature>
<dbReference type="RefSeq" id="WP_284824513.1">
    <property type="nucleotide sequence ID" value="NZ_CP126969.1"/>
</dbReference>
<evidence type="ECO:0000313" key="2">
    <source>
        <dbReference type="EMBL" id="WIM67426.1"/>
    </source>
</evidence>
<gene>
    <name evidence="2" type="ORF">QP027_10010</name>
</gene>
<proteinExistence type="predicted"/>
<evidence type="ECO:0000313" key="3">
    <source>
        <dbReference type="Proteomes" id="UP001225598"/>
    </source>
</evidence>
<organism evidence="2 3">
    <name type="scientific">Corynebacterium breve</name>
    <dbReference type="NCBI Taxonomy" id="3049799"/>
    <lineage>
        <taxon>Bacteria</taxon>
        <taxon>Bacillati</taxon>
        <taxon>Actinomycetota</taxon>
        <taxon>Actinomycetes</taxon>
        <taxon>Mycobacteriales</taxon>
        <taxon>Corynebacteriaceae</taxon>
        <taxon>Corynebacterium</taxon>
    </lineage>
</organism>
<protein>
    <recommendedName>
        <fullName evidence="4">Secreted or membrane protein</fullName>
    </recommendedName>
</protein>
<dbReference type="EMBL" id="CP126969">
    <property type="protein sequence ID" value="WIM67426.1"/>
    <property type="molecule type" value="Genomic_DNA"/>
</dbReference>
<feature type="region of interest" description="Disordered" evidence="1">
    <location>
        <begin position="380"/>
        <end position="407"/>
    </location>
</feature>